<feature type="compositionally biased region" description="Polar residues" evidence="1">
    <location>
        <begin position="113"/>
        <end position="122"/>
    </location>
</feature>
<evidence type="ECO:0000256" key="1">
    <source>
        <dbReference type="SAM" id="MobiDB-lite"/>
    </source>
</evidence>
<name>A0AAD3Y9N2_9TREE</name>
<feature type="compositionally biased region" description="Basic and acidic residues" evidence="1">
    <location>
        <begin position="99"/>
        <end position="111"/>
    </location>
</feature>
<gene>
    <name evidence="2" type="ORF">CspeluHIS016_0202160</name>
</gene>
<reference evidence="2" key="1">
    <citation type="journal article" date="2023" name="BMC Genomics">
        <title>Chromosome-level genome assemblies of Cutaneotrichosporon spp. (Trichosporonales, Basidiomycota) reveal imbalanced evolution between nucleotide sequences and chromosome synteny.</title>
        <authorList>
            <person name="Kobayashi Y."/>
            <person name="Kayamori A."/>
            <person name="Aoki K."/>
            <person name="Shiwa Y."/>
            <person name="Matsutani M."/>
            <person name="Fujita N."/>
            <person name="Sugita T."/>
            <person name="Iwasaki W."/>
            <person name="Tanaka N."/>
            <person name="Takashima M."/>
        </authorList>
    </citation>
    <scope>NUCLEOTIDE SEQUENCE</scope>
    <source>
        <strain evidence="2">HIS016</strain>
    </source>
</reference>
<dbReference type="Proteomes" id="UP001222932">
    <property type="component" value="Unassembled WGS sequence"/>
</dbReference>
<dbReference type="EMBL" id="BTCM01000002">
    <property type="protein sequence ID" value="GMK55160.1"/>
    <property type="molecule type" value="Genomic_DNA"/>
</dbReference>
<comment type="caution">
    <text evidence="2">The sequence shown here is derived from an EMBL/GenBank/DDBJ whole genome shotgun (WGS) entry which is preliminary data.</text>
</comment>
<evidence type="ECO:0000313" key="2">
    <source>
        <dbReference type="EMBL" id="GMK55160.1"/>
    </source>
</evidence>
<proteinExistence type="predicted"/>
<feature type="region of interest" description="Disordered" evidence="1">
    <location>
        <begin position="28"/>
        <end position="161"/>
    </location>
</feature>
<keyword evidence="3" id="KW-1185">Reference proteome</keyword>
<feature type="region of interest" description="Disordered" evidence="1">
    <location>
        <begin position="178"/>
        <end position="284"/>
    </location>
</feature>
<accession>A0AAD3Y9N2</accession>
<feature type="compositionally biased region" description="Low complexity" evidence="1">
    <location>
        <begin position="31"/>
        <end position="70"/>
    </location>
</feature>
<feature type="compositionally biased region" description="Gly residues" evidence="1">
    <location>
        <begin position="71"/>
        <end position="81"/>
    </location>
</feature>
<reference evidence="2" key="2">
    <citation type="submission" date="2023-06" db="EMBL/GenBank/DDBJ databases">
        <authorList>
            <person name="Kobayashi Y."/>
            <person name="Kayamori A."/>
            <person name="Aoki K."/>
            <person name="Shiwa Y."/>
            <person name="Fujita N."/>
            <person name="Sugita T."/>
            <person name="Iwasaki W."/>
            <person name="Tanaka N."/>
            <person name="Takashima M."/>
        </authorList>
    </citation>
    <scope>NUCLEOTIDE SEQUENCE</scope>
    <source>
        <strain evidence="2">HIS016</strain>
    </source>
</reference>
<feature type="compositionally biased region" description="Low complexity" evidence="1">
    <location>
        <begin position="215"/>
        <end position="229"/>
    </location>
</feature>
<sequence>MKTEGPTLTTEYEWWLGEADGTAIVERDNSGFKCSGSSNGSSKGGSAKIGSGANAATAKTGGSTAKSSPGSSGGSQSGNGGRGDRAIAKKPMRTTAAWEVKKTVYRGHDENNLEMSCKNSLKGNKKTGIIQRKNAKEDEETGDAETEKSDNSRSPSPVAVTGYVPSAASYMPASAEAVAGLSEAASNQSFLSEGPQAHEADKADYQPAPAPDSVAQAQPAAEQADAEPAGGFQPASTDATGLLPMAEAYQPNTAYPSGFQPNARSATFSEHVPSKVQPSAARLF</sequence>
<feature type="compositionally biased region" description="Polar residues" evidence="1">
    <location>
        <begin position="250"/>
        <end position="268"/>
    </location>
</feature>
<dbReference type="AlphaFoldDB" id="A0AAD3Y9N2"/>
<organism evidence="2 3">
    <name type="scientific">Cutaneotrichosporon spelunceum</name>
    <dbReference type="NCBI Taxonomy" id="1672016"/>
    <lineage>
        <taxon>Eukaryota</taxon>
        <taxon>Fungi</taxon>
        <taxon>Dikarya</taxon>
        <taxon>Basidiomycota</taxon>
        <taxon>Agaricomycotina</taxon>
        <taxon>Tremellomycetes</taxon>
        <taxon>Trichosporonales</taxon>
        <taxon>Trichosporonaceae</taxon>
        <taxon>Cutaneotrichosporon</taxon>
    </lineage>
</organism>
<protein>
    <submittedName>
        <fullName evidence="2">Uncharacterized protein</fullName>
    </submittedName>
</protein>
<evidence type="ECO:0000313" key="3">
    <source>
        <dbReference type="Proteomes" id="UP001222932"/>
    </source>
</evidence>